<dbReference type="Pfam" id="PF00787">
    <property type="entry name" value="PX"/>
    <property type="match status" value="1"/>
</dbReference>
<dbReference type="HOGENOM" id="CLU_040966_0_0_1"/>
<dbReference type="Ensembl" id="ENSCINT00000015280.3">
    <property type="protein sequence ID" value="ENSCINP00000015280.3"/>
    <property type="gene ID" value="ENSCING00000007439.3"/>
</dbReference>
<dbReference type="OrthoDB" id="9976382at2759"/>
<dbReference type="InterPro" id="IPR001683">
    <property type="entry name" value="PX_dom"/>
</dbReference>
<dbReference type="InterPro" id="IPR027267">
    <property type="entry name" value="AH/BAR_dom_sf"/>
</dbReference>
<evidence type="ECO:0000259" key="3">
    <source>
        <dbReference type="PROSITE" id="PS50195"/>
    </source>
</evidence>
<dbReference type="Gene3D" id="1.20.1270.60">
    <property type="entry name" value="Arfaptin homology (AH) domain/BAR domain"/>
    <property type="match status" value="1"/>
</dbReference>
<dbReference type="GO" id="GO:0035091">
    <property type="term" value="F:phosphatidylinositol binding"/>
    <property type="evidence" value="ECO:0007669"/>
    <property type="project" value="InterPro"/>
</dbReference>
<evidence type="ECO:0000313" key="4">
    <source>
        <dbReference type="Ensembl" id="ENSCINP00000015280.3"/>
    </source>
</evidence>
<dbReference type="GeneTree" id="ENSGT00940000165984"/>
<dbReference type="GeneID" id="100181786"/>
<organism evidence="4 5">
    <name type="scientific">Ciona intestinalis</name>
    <name type="common">Transparent sea squirt</name>
    <name type="synonym">Ascidia intestinalis</name>
    <dbReference type="NCBI Taxonomy" id="7719"/>
    <lineage>
        <taxon>Eukaryota</taxon>
        <taxon>Metazoa</taxon>
        <taxon>Chordata</taxon>
        <taxon>Tunicata</taxon>
        <taxon>Ascidiacea</taxon>
        <taxon>Phlebobranchia</taxon>
        <taxon>Cionidae</taxon>
        <taxon>Ciona</taxon>
    </lineage>
</organism>
<keyword evidence="2" id="KW-0653">Protein transport</keyword>
<proteinExistence type="inferred from homology"/>
<sequence>MTENGVAKQFQPQFTVKVISAAKNGEVVEFFVESTKNGEERANVVIRVHEDFVWLLHCLQTMENVASVIFPPLPERPITSLQAAEKKTKKQVGSKTSVLVGDDYENNCRSYEKFLNLLTNHPRLGNSAVLQKFVREKEAPARVKVRRGIFGVLTKVVDDIKVSNYKDSDESFQQTRVSNTENIKNMKQAAHAFQKIVDTQYRITNAYAEIYSVLQQMSTDCAAPVFSTTLLTPLNEAVQHAIELHNVNATNSQRTLGSTLHLYAGYSQSQHDMLQKRVHKAIELDNSKKIYEKAKPPKKVQAEEAMKKLATELEVMTSLAKPELERYNRQRVLAMQTGLTLLADSEIKNSRDAVAVFTKSCSRVQQI</sequence>
<dbReference type="RefSeq" id="XP_002121301.1">
    <property type="nucleotide sequence ID" value="XM_002121265.4"/>
</dbReference>
<reference evidence="4" key="4">
    <citation type="submission" date="2025-09" db="UniProtKB">
        <authorList>
            <consortium name="Ensembl"/>
        </authorList>
    </citation>
    <scope>IDENTIFICATION</scope>
</reference>
<evidence type="ECO:0000313" key="5">
    <source>
        <dbReference type="Proteomes" id="UP000008144"/>
    </source>
</evidence>
<dbReference type="PROSITE" id="PS50195">
    <property type="entry name" value="PX"/>
    <property type="match status" value="1"/>
</dbReference>
<dbReference type="SUPFAM" id="SSF64268">
    <property type="entry name" value="PX domain"/>
    <property type="match status" value="1"/>
</dbReference>
<dbReference type="SUPFAM" id="SSF103657">
    <property type="entry name" value="BAR/IMD domain-like"/>
    <property type="match status" value="1"/>
</dbReference>
<evidence type="ECO:0000256" key="2">
    <source>
        <dbReference type="ARBA" id="ARBA00022927"/>
    </source>
</evidence>
<reference evidence="4" key="2">
    <citation type="journal article" date="2008" name="Genome Biol.">
        <title>Improved genome assembly and evidence-based global gene model set for the chordate Ciona intestinalis: new insight into intron and operon populations.</title>
        <authorList>
            <person name="Satou Y."/>
            <person name="Mineta K."/>
            <person name="Ogasawara M."/>
            <person name="Sasakura Y."/>
            <person name="Shoguchi E."/>
            <person name="Ueno K."/>
            <person name="Yamada L."/>
            <person name="Matsumoto J."/>
            <person name="Wasserscheid J."/>
            <person name="Dewar K."/>
            <person name="Wiley G.B."/>
            <person name="Macmil S.L."/>
            <person name="Roe B.A."/>
            <person name="Zeller R.W."/>
            <person name="Hastings K.E."/>
            <person name="Lemaire P."/>
            <person name="Lindquist E."/>
            <person name="Endo T."/>
            <person name="Hotta K."/>
            <person name="Inaba K."/>
        </authorList>
    </citation>
    <scope>NUCLEOTIDE SEQUENCE [LARGE SCALE GENOMIC DNA]</scope>
    <source>
        <strain evidence="4">wild type</strain>
    </source>
</reference>
<dbReference type="InterPro" id="IPR015404">
    <property type="entry name" value="Vps5_C"/>
</dbReference>
<dbReference type="InterPro" id="IPR036871">
    <property type="entry name" value="PX_dom_sf"/>
</dbReference>
<dbReference type="Proteomes" id="UP000008144">
    <property type="component" value="Chromosome 2"/>
</dbReference>
<keyword evidence="2" id="KW-0813">Transport</keyword>
<dbReference type="PANTHER" id="PTHR45850:SF2">
    <property type="entry name" value="SORTING NEXIN-5-LIKE"/>
    <property type="match status" value="1"/>
</dbReference>
<keyword evidence="5" id="KW-1185">Reference proteome</keyword>
<name>F7AP23_CIOIN</name>
<protein>
    <submittedName>
        <fullName evidence="4">Sorting nexin-5</fullName>
    </submittedName>
</protein>
<dbReference type="KEGG" id="cin:100181786"/>
<feature type="domain" description="PX" evidence="3">
    <location>
        <begin position="1"/>
        <end position="141"/>
    </location>
</feature>
<reference evidence="5" key="1">
    <citation type="journal article" date="2002" name="Science">
        <title>The draft genome of Ciona intestinalis: insights into chordate and vertebrate origins.</title>
        <authorList>
            <person name="Dehal P."/>
            <person name="Satou Y."/>
            <person name="Campbell R.K."/>
            <person name="Chapman J."/>
            <person name="Degnan B."/>
            <person name="De Tomaso A."/>
            <person name="Davidson B."/>
            <person name="Di Gregorio A."/>
            <person name="Gelpke M."/>
            <person name="Goodstein D.M."/>
            <person name="Harafuji N."/>
            <person name="Hastings K.E."/>
            <person name="Ho I."/>
            <person name="Hotta K."/>
            <person name="Huang W."/>
            <person name="Kawashima T."/>
            <person name="Lemaire P."/>
            <person name="Martinez D."/>
            <person name="Meinertzhagen I.A."/>
            <person name="Necula S."/>
            <person name="Nonaka M."/>
            <person name="Putnam N."/>
            <person name="Rash S."/>
            <person name="Saiga H."/>
            <person name="Satake M."/>
            <person name="Terry A."/>
            <person name="Yamada L."/>
            <person name="Wang H.G."/>
            <person name="Awazu S."/>
            <person name="Azumi K."/>
            <person name="Boore J."/>
            <person name="Branno M."/>
            <person name="Chin-Bow S."/>
            <person name="DeSantis R."/>
            <person name="Doyle S."/>
            <person name="Francino P."/>
            <person name="Keys D.N."/>
            <person name="Haga S."/>
            <person name="Hayashi H."/>
            <person name="Hino K."/>
            <person name="Imai K.S."/>
            <person name="Inaba K."/>
            <person name="Kano S."/>
            <person name="Kobayashi K."/>
            <person name="Kobayashi M."/>
            <person name="Lee B.I."/>
            <person name="Makabe K.W."/>
            <person name="Manohar C."/>
            <person name="Matassi G."/>
            <person name="Medina M."/>
            <person name="Mochizuki Y."/>
            <person name="Mount S."/>
            <person name="Morishita T."/>
            <person name="Miura S."/>
            <person name="Nakayama A."/>
            <person name="Nishizaka S."/>
            <person name="Nomoto H."/>
            <person name="Ohta F."/>
            <person name="Oishi K."/>
            <person name="Rigoutsos I."/>
            <person name="Sano M."/>
            <person name="Sasaki A."/>
            <person name="Sasakura Y."/>
            <person name="Shoguchi E."/>
            <person name="Shin-i T."/>
            <person name="Spagnuolo A."/>
            <person name="Stainier D."/>
            <person name="Suzuki M.M."/>
            <person name="Tassy O."/>
            <person name="Takatori N."/>
            <person name="Tokuoka M."/>
            <person name="Yagi K."/>
            <person name="Yoshizaki F."/>
            <person name="Wada S."/>
            <person name="Zhang C."/>
            <person name="Hyatt P.D."/>
            <person name="Larimer F."/>
            <person name="Detter C."/>
            <person name="Doggett N."/>
            <person name="Glavina T."/>
            <person name="Hawkins T."/>
            <person name="Richardson P."/>
            <person name="Lucas S."/>
            <person name="Kohara Y."/>
            <person name="Levine M."/>
            <person name="Satoh N."/>
            <person name="Rokhsar D.S."/>
        </authorList>
    </citation>
    <scope>NUCLEOTIDE SEQUENCE [LARGE SCALE GENOMIC DNA]</scope>
</reference>
<dbReference type="InParanoid" id="F7AP23"/>
<dbReference type="FunCoup" id="F7AP23">
    <property type="interactions" value="49"/>
</dbReference>
<dbReference type="STRING" id="7719.ENSCINP00000015280"/>
<dbReference type="Pfam" id="PF09325">
    <property type="entry name" value="Vps5"/>
    <property type="match status" value="1"/>
</dbReference>
<dbReference type="Gene3D" id="3.30.1520.10">
    <property type="entry name" value="Phox-like domain"/>
    <property type="match status" value="1"/>
</dbReference>
<dbReference type="AlphaFoldDB" id="F7AP23"/>
<reference evidence="4" key="3">
    <citation type="submission" date="2025-08" db="UniProtKB">
        <authorList>
            <consortium name="Ensembl"/>
        </authorList>
    </citation>
    <scope>IDENTIFICATION</scope>
</reference>
<dbReference type="PANTHER" id="PTHR45850">
    <property type="entry name" value="SORTING NEXIN FAMILY MEMBER"/>
    <property type="match status" value="1"/>
</dbReference>
<comment type="similarity">
    <text evidence="1">Belongs to the sorting nexin family.</text>
</comment>
<accession>A0A1W2W1E9</accession>
<evidence type="ECO:0000256" key="1">
    <source>
        <dbReference type="ARBA" id="ARBA00010883"/>
    </source>
</evidence>
<dbReference type="GO" id="GO:0015031">
    <property type="term" value="P:protein transport"/>
    <property type="evidence" value="ECO:0007669"/>
    <property type="project" value="UniProtKB-KW"/>
</dbReference>
<dbReference type="EMBL" id="EAAA01001384">
    <property type="status" value="NOT_ANNOTATED_CDS"/>
    <property type="molecule type" value="Genomic_DNA"/>
</dbReference>
<accession>F7AP23</accession>
<dbReference type="OMA" id="VQWCEKQ"/>
<gene>
    <name evidence="4" type="primary">LOC100181786</name>
</gene>